<name>X1B688_9ZZZZ</name>
<organism evidence="1">
    <name type="scientific">marine sediment metagenome</name>
    <dbReference type="NCBI Taxonomy" id="412755"/>
    <lineage>
        <taxon>unclassified sequences</taxon>
        <taxon>metagenomes</taxon>
        <taxon>ecological metagenomes</taxon>
    </lineage>
</organism>
<accession>X1B688</accession>
<reference evidence="1" key="1">
    <citation type="journal article" date="2014" name="Front. Microbiol.">
        <title>High frequency of phylogenetically diverse reductive dehalogenase-homologous genes in deep subseafloor sedimentary metagenomes.</title>
        <authorList>
            <person name="Kawai M."/>
            <person name="Futagami T."/>
            <person name="Toyoda A."/>
            <person name="Takaki Y."/>
            <person name="Nishi S."/>
            <person name="Hori S."/>
            <person name="Arai W."/>
            <person name="Tsubouchi T."/>
            <person name="Morono Y."/>
            <person name="Uchiyama I."/>
            <person name="Ito T."/>
            <person name="Fujiyama A."/>
            <person name="Inagaki F."/>
            <person name="Takami H."/>
        </authorList>
    </citation>
    <scope>NUCLEOTIDE SEQUENCE</scope>
    <source>
        <strain evidence="1">Expedition CK06-06</strain>
    </source>
</reference>
<dbReference type="EMBL" id="BART01025815">
    <property type="protein sequence ID" value="GAG90585.1"/>
    <property type="molecule type" value="Genomic_DNA"/>
</dbReference>
<comment type="caution">
    <text evidence="1">The sequence shown here is derived from an EMBL/GenBank/DDBJ whole genome shotgun (WGS) entry which is preliminary data.</text>
</comment>
<gene>
    <name evidence="1" type="ORF">S01H4_46233</name>
</gene>
<dbReference type="AlphaFoldDB" id="X1B688"/>
<proteinExistence type="predicted"/>
<sequence length="214" mass="24634">MEQENNNQENLDLSFIFNTVNKYYHEITITRVNGNCPYGHKEGEKFKVTSMNHDCMCGSLYQTIQPHIQTLMYGGGLPWEKSSDAFTASCPEMDKVQVNVKRFEQDKPVFVKTRTDIQDMTKKGFPSLDKYKVFLEVISIENICMWGHKPGERFEVDPFNPGRTCGALYRVVYPLLNLLFSGGSLPWEVGTNEVHGACPDPYDLLTYRLVREER</sequence>
<dbReference type="NCBIfam" id="TIGR04076">
    <property type="entry name" value="TIGR04076 family protein"/>
    <property type="match status" value="1"/>
</dbReference>
<evidence type="ECO:0000313" key="1">
    <source>
        <dbReference type="EMBL" id="GAG90585.1"/>
    </source>
</evidence>
<evidence type="ECO:0008006" key="2">
    <source>
        <dbReference type="Google" id="ProtNLM"/>
    </source>
</evidence>
<protein>
    <recommendedName>
        <fullName evidence="2">TIGR04076 family protein</fullName>
    </recommendedName>
</protein>
<dbReference type="InterPro" id="IPR023811">
    <property type="entry name" value="CHP04076"/>
</dbReference>